<dbReference type="RefSeq" id="WP_390323073.1">
    <property type="nucleotide sequence ID" value="NZ_JBHRTP010000122.1"/>
</dbReference>
<organism evidence="1 2">
    <name type="scientific">Undibacterium arcticum</name>
    <dbReference type="NCBI Taxonomy" id="1762892"/>
    <lineage>
        <taxon>Bacteria</taxon>
        <taxon>Pseudomonadati</taxon>
        <taxon>Pseudomonadota</taxon>
        <taxon>Betaproteobacteria</taxon>
        <taxon>Burkholderiales</taxon>
        <taxon>Oxalobacteraceae</taxon>
        <taxon>Undibacterium</taxon>
    </lineage>
</organism>
<dbReference type="PANTHER" id="PTHR35861:SF2">
    <property type="entry name" value="FELS-2 PROPHAGE PROTEIN"/>
    <property type="match status" value="1"/>
</dbReference>
<sequence length="509" mass="52900">MPVVQQGSINTTALIVPDLYVQIVPPSVTLLNGLPTNILGVVGTATWGPANAPTVVGSMADYSRQFGAIQARKYDMGTAVAAAVLQGANNFRCVRVTDGTDVAATVVVLATCITFTSKYTGTLGNSAQVIVGTGSQANTSKATVTMPGQVPEVFDNIAGTANALWVNMAAAINNGQSGQRGPSQFIVATAGAGTTAPTLATYSLAGGTDGATTITGTVLLGVDTVPRKGMYALRNTNTSIAFLADCDDTTTFTNQVAYGYSEGTYMVGVTPAGDAIAAAVTAKATAGIDAYIFKYLLGDWVYFNDTVNNQVRLISPQGFVAGRLANLSPEQSSLNKPLYGIVGTQKSYQNLTYSSAELALLGVAGIDLITNPIPAGNSFGVRFGHNSSSNAVTNGDNYTRMTNYIAYTLNGGMGLFIGQLQSPTVRRSAAATISAFLEALTGQNMIGSADGTQPYSVQIDNTNNPQNRVALGYMQADVKVRYLSVIEKFIINVEGGQSVTINRQSVALA</sequence>
<comment type="caution">
    <text evidence="1">The sequence shown here is derived from an EMBL/GenBank/DDBJ whole genome shotgun (WGS) entry which is preliminary data.</text>
</comment>
<accession>A0ABV7FAX8</accession>
<protein>
    <submittedName>
        <fullName evidence="1">Phage tail protein</fullName>
    </submittedName>
</protein>
<name>A0ABV7FAX8_9BURK</name>
<dbReference type="Gene3D" id="3.40.50.11780">
    <property type="match status" value="1"/>
</dbReference>
<evidence type="ECO:0000313" key="1">
    <source>
        <dbReference type="EMBL" id="MFC3111411.1"/>
    </source>
</evidence>
<gene>
    <name evidence="1" type="ORF">ACFOFO_26305</name>
</gene>
<dbReference type="Proteomes" id="UP001595530">
    <property type="component" value="Unassembled WGS sequence"/>
</dbReference>
<dbReference type="PANTHER" id="PTHR35861">
    <property type="match status" value="1"/>
</dbReference>
<evidence type="ECO:0000313" key="2">
    <source>
        <dbReference type="Proteomes" id="UP001595530"/>
    </source>
</evidence>
<dbReference type="EMBL" id="JBHRTP010000122">
    <property type="protein sequence ID" value="MFC3111411.1"/>
    <property type="molecule type" value="Genomic_DNA"/>
</dbReference>
<proteinExistence type="predicted"/>
<reference evidence="2" key="1">
    <citation type="journal article" date="2019" name="Int. J. Syst. Evol. Microbiol.">
        <title>The Global Catalogue of Microorganisms (GCM) 10K type strain sequencing project: providing services to taxonomists for standard genome sequencing and annotation.</title>
        <authorList>
            <consortium name="The Broad Institute Genomics Platform"/>
            <consortium name="The Broad Institute Genome Sequencing Center for Infectious Disease"/>
            <person name="Wu L."/>
            <person name="Ma J."/>
        </authorList>
    </citation>
    <scope>NUCLEOTIDE SEQUENCE [LARGE SCALE GENOMIC DNA]</scope>
    <source>
        <strain evidence="2">KCTC 42986</strain>
    </source>
</reference>
<keyword evidence="2" id="KW-1185">Reference proteome</keyword>
<dbReference type="InterPro" id="IPR052042">
    <property type="entry name" value="Tail_sheath_structural"/>
</dbReference>